<reference evidence="2" key="1">
    <citation type="submission" date="2021-06" db="EMBL/GenBank/DDBJ databases">
        <authorList>
            <person name="Kallberg Y."/>
            <person name="Tangrot J."/>
            <person name="Rosling A."/>
        </authorList>
    </citation>
    <scope>NUCLEOTIDE SEQUENCE</scope>
    <source>
        <strain evidence="2">IN212</strain>
    </source>
</reference>
<dbReference type="EMBL" id="CAJVPZ010073382">
    <property type="protein sequence ID" value="CAG8802239.1"/>
    <property type="molecule type" value="Genomic_DNA"/>
</dbReference>
<protein>
    <submittedName>
        <fullName evidence="2">6446_t:CDS:1</fullName>
    </submittedName>
</protein>
<feature type="compositionally biased region" description="Basic and acidic residues" evidence="1">
    <location>
        <begin position="9"/>
        <end position="19"/>
    </location>
</feature>
<proteinExistence type="predicted"/>
<keyword evidence="3" id="KW-1185">Reference proteome</keyword>
<organism evidence="2 3">
    <name type="scientific">Racocetra fulgida</name>
    <dbReference type="NCBI Taxonomy" id="60492"/>
    <lineage>
        <taxon>Eukaryota</taxon>
        <taxon>Fungi</taxon>
        <taxon>Fungi incertae sedis</taxon>
        <taxon>Mucoromycota</taxon>
        <taxon>Glomeromycotina</taxon>
        <taxon>Glomeromycetes</taxon>
        <taxon>Diversisporales</taxon>
        <taxon>Gigasporaceae</taxon>
        <taxon>Racocetra</taxon>
    </lineage>
</organism>
<sequence length="39" mass="4332">EAISIKQLRKGEKKGEEGGNLHSQAEPNKYYTELGDSLI</sequence>
<feature type="region of interest" description="Disordered" evidence="1">
    <location>
        <begin position="1"/>
        <end position="39"/>
    </location>
</feature>
<evidence type="ECO:0000256" key="1">
    <source>
        <dbReference type="SAM" id="MobiDB-lite"/>
    </source>
</evidence>
<name>A0A9N9K0H8_9GLOM</name>
<gene>
    <name evidence="2" type="ORF">RFULGI_LOCUS17857</name>
</gene>
<dbReference type="AlphaFoldDB" id="A0A9N9K0H8"/>
<comment type="caution">
    <text evidence="2">The sequence shown here is derived from an EMBL/GenBank/DDBJ whole genome shotgun (WGS) entry which is preliminary data.</text>
</comment>
<evidence type="ECO:0000313" key="2">
    <source>
        <dbReference type="EMBL" id="CAG8802239.1"/>
    </source>
</evidence>
<accession>A0A9N9K0H8</accession>
<feature type="non-terminal residue" evidence="2">
    <location>
        <position position="1"/>
    </location>
</feature>
<evidence type="ECO:0000313" key="3">
    <source>
        <dbReference type="Proteomes" id="UP000789396"/>
    </source>
</evidence>
<dbReference type="Proteomes" id="UP000789396">
    <property type="component" value="Unassembled WGS sequence"/>
</dbReference>